<dbReference type="PANTHER" id="PTHR31400:SF1">
    <property type="entry name" value="PROTEIN GUCD1"/>
    <property type="match status" value="1"/>
</dbReference>
<dbReference type="OrthoDB" id="206796at2759"/>
<name>A0A9N9FAX9_9GLOM</name>
<organism evidence="1 2">
    <name type="scientific">Funneliformis caledonium</name>
    <dbReference type="NCBI Taxonomy" id="1117310"/>
    <lineage>
        <taxon>Eukaryota</taxon>
        <taxon>Fungi</taxon>
        <taxon>Fungi incertae sedis</taxon>
        <taxon>Mucoromycota</taxon>
        <taxon>Glomeromycotina</taxon>
        <taxon>Glomeromycetes</taxon>
        <taxon>Glomerales</taxon>
        <taxon>Glomeraceae</taxon>
        <taxon>Funneliformis</taxon>
    </lineage>
</organism>
<dbReference type="InterPro" id="IPR018616">
    <property type="entry name" value="GUCD1"/>
</dbReference>
<dbReference type="EMBL" id="CAJVPQ010000955">
    <property type="protein sequence ID" value="CAG8522917.1"/>
    <property type="molecule type" value="Genomic_DNA"/>
</dbReference>
<protein>
    <submittedName>
        <fullName evidence="1">8562_t:CDS:1</fullName>
    </submittedName>
</protein>
<dbReference type="AlphaFoldDB" id="A0A9N9FAX9"/>
<reference evidence="1" key="1">
    <citation type="submission" date="2021-06" db="EMBL/GenBank/DDBJ databases">
        <authorList>
            <person name="Kallberg Y."/>
            <person name="Tangrot J."/>
            <person name="Rosling A."/>
        </authorList>
    </citation>
    <scope>NUCLEOTIDE SEQUENCE</scope>
    <source>
        <strain evidence="1">UK204</strain>
    </source>
</reference>
<gene>
    <name evidence="1" type="ORF">FCALED_LOCUS4793</name>
</gene>
<dbReference type="PANTHER" id="PTHR31400">
    <property type="entry name" value="GUANYLYL CYCLASE DOMAIN CONTAINING PROTEIN 1 GUCD1"/>
    <property type="match status" value="1"/>
</dbReference>
<evidence type="ECO:0000313" key="1">
    <source>
        <dbReference type="EMBL" id="CAG8522917.1"/>
    </source>
</evidence>
<keyword evidence="2" id="KW-1185">Reference proteome</keyword>
<dbReference type="Gene3D" id="3.90.70.10">
    <property type="entry name" value="Cysteine proteinases"/>
    <property type="match status" value="1"/>
</dbReference>
<sequence length="238" mass="27755">MDNSIVQVSSSKFRVPHVLQQDSFDCGIACVCMVLRGLGFVEVDLRELNKQVAVSSIWTIDLAFLFRYYVPDLDFTYYTSYAGVRTQYRDNEFYRSTFDEDERRVNRLFPKAKNNNVNVVQMVLPLEDFKRFLFNSKFAIIALVNSRLLKCQLCQTKQLCCFSLCNSFDYILDKLRGCNYAGHFIVLIGFDPNTDCLIYRDPGITERYCMVSMNDFELARRSYGTDEDCIVIRMQSQE</sequence>
<comment type="caution">
    <text evidence="1">The sequence shown here is derived from an EMBL/GenBank/DDBJ whole genome shotgun (WGS) entry which is preliminary data.</text>
</comment>
<evidence type="ECO:0000313" key="2">
    <source>
        <dbReference type="Proteomes" id="UP000789570"/>
    </source>
</evidence>
<proteinExistence type="predicted"/>
<accession>A0A9N9FAX9</accession>
<dbReference type="Pfam" id="PF09778">
    <property type="entry name" value="Guanylate_cyc_2"/>
    <property type="match status" value="1"/>
</dbReference>
<dbReference type="Proteomes" id="UP000789570">
    <property type="component" value="Unassembled WGS sequence"/>
</dbReference>